<dbReference type="AlphaFoldDB" id="A0A1H2X2R4"/>
<dbReference type="Proteomes" id="UP000198539">
    <property type="component" value="Unassembled WGS sequence"/>
</dbReference>
<feature type="region of interest" description="Disordered" evidence="1">
    <location>
        <begin position="253"/>
        <end position="299"/>
    </location>
</feature>
<accession>A0A1H2X2R4</accession>
<dbReference type="EMBL" id="FNOM01000004">
    <property type="protein sequence ID" value="SDW86784.1"/>
    <property type="molecule type" value="Genomic_DNA"/>
</dbReference>
<dbReference type="Pfam" id="PF08003">
    <property type="entry name" value="Methyltransf_9"/>
    <property type="match status" value="1"/>
</dbReference>
<evidence type="ECO:0008006" key="4">
    <source>
        <dbReference type="Google" id="ProtNLM"/>
    </source>
</evidence>
<evidence type="ECO:0000313" key="2">
    <source>
        <dbReference type="EMBL" id="SDW86784.1"/>
    </source>
</evidence>
<dbReference type="Gene3D" id="3.40.50.150">
    <property type="entry name" value="Vaccinia Virus protein VP39"/>
    <property type="match status" value="1"/>
</dbReference>
<evidence type="ECO:0000256" key="1">
    <source>
        <dbReference type="SAM" id="MobiDB-lite"/>
    </source>
</evidence>
<dbReference type="InterPro" id="IPR027555">
    <property type="entry name" value="Mo5U34_MeTrfas-like"/>
</dbReference>
<gene>
    <name evidence="2" type="ORF">SAMN04488238_10434</name>
</gene>
<keyword evidence="3" id="KW-1185">Reference proteome</keyword>
<dbReference type="CDD" id="cd02440">
    <property type="entry name" value="AdoMet_MTases"/>
    <property type="match status" value="1"/>
</dbReference>
<evidence type="ECO:0000313" key="3">
    <source>
        <dbReference type="Proteomes" id="UP000198539"/>
    </source>
</evidence>
<reference evidence="2 3" key="1">
    <citation type="submission" date="2016-10" db="EMBL/GenBank/DDBJ databases">
        <authorList>
            <person name="de Groot N.N."/>
        </authorList>
    </citation>
    <scope>NUCLEOTIDE SEQUENCE [LARGE SCALE GENOMIC DNA]</scope>
    <source>
        <strain evidence="2 3">CGMCC 1.8894</strain>
    </source>
</reference>
<dbReference type="RefSeq" id="WP_092887226.1">
    <property type="nucleotide sequence ID" value="NZ_CP061498.1"/>
</dbReference>
<protein>
    <recommendedName>
        <fullName evidence="4">Methyltransferase domain-containing protein</fullName>
    </recommendedName>
</protein>
<dbReference type="SUPFAM" id="SSF53335">
    <property type="entry name" value="S-adenosyl-L-methionine-dependent methyltransferases"/>
    <property type="match status" value="1"/>
</dbReference>
<dbReference type="STRING" id="564137.SAMN04488238_10434"/>
<proteinExistence type="predicted"/>
<dbReference type="OrthoDB" id="3783712at2"/>
<feature type="compositionally biased region" description="Pro residues" evidence="1">
    <location>
        <begin position="260"/>
        <end position="269"/>
    </location>
</feature>
<name>A0A1H2X2R4_9RHOB</name>
<sequence>MAFFNFLSGREHYDDRAVARMNRRHDFLVTPYAADLQGARVLDIAAHDGRWSYALAGAGATSVHGVEARAETVAQFDDFPDTPFKANVSLTTEDLFDHLDRLVASGATYDVVALYGIMYHVMDHFRILRQVRALQPRLVIIDGEFVRTENPFIHVAYEKTDKSLNAAPQVDGQTTAIVGTPSVGALNRMAQALGFDVAWSPWLTLPDDQRRGVWDYFRNETIRRMTCSLRPTTAADGISVIAGAAAAVALTSATDSAPEPATPTAPPTARPTAPEAGSENARRSKVRLAQRPAAVEPPA</sequence>
<dbReference type="InterPro" id="IPR029063">
    <property type="entry name" value="SAM-dependent_MTases_sf"/>
</dbReference>
<organism evidence="2 3">
    <name type="scientific">Roseicitreum antarcticum</name>
    <dbReference type="NCBI Taxonomy" id="564137"/>
    <lineage>
        <taxon>Bacteria</taxon>
        <taxon>Pseudomonadati</taxon>
        <taxon>Pseudomonadota</taxon>
        <taxon>Alphaproteobacteria</taxon>
        <taxon>Rhodobacterales</taxon>
        <taxon>Paracoccaceae</taxon>
        <taxon>Roseicitreum</taxon>
    </lineage>
</organism>